<name>B4PYK7_DROYA</name>
<dbReference type="AlphaFoldDB" id="B4PYK7"/>
<feature type="compositionally biased region" description="Basic residues" evidence="1">
    <location>
        <begin position="269"/>
        <end position="279"/>
    </location>
</feature>
<gene>
    <name evidence="3" type="primary">Dyak\GE15327</name>
    <name evidence="3" type="synonym">dyak_GLEANR_16853</name>
    <name evidence="3" type="synonym">GE15327</name>
    <name evidence="3" type="ORF">Dyak_GE15327</name>
</gene>
<feature type="domain" description="DUF4729" evidence="2">
    <location>
        <begin position="603"/>
        <end position="796"/>
    </location>
</feature>
<evidence type="ECO:0000313" key="3">
    <source>
        <dbReference type="EMBL" id="EDX03048.2"/>
    </source>
</evidence>
<evidence type="ECO:0000259" key="2">
    <source>
        <dbReference type="Pfam" id="PF15866"/>
    </source>
</evidence>
<reference evidence="3 4" key="1">
    <citation type="journal article" date="2007" name="Nature">
        <title>Evolution of genes and genomes on the Drosophila phylogeny.</title>
        <authorList>
            <consortium name="Drosophila 12 Genomes Consortium"/>
            <person name="Clark A.G."/>
            <person name="Eisen M.B."/>
            <person name="Smith D.R."/>
            <person name="Bergman C.M."/>
            <person name="Oliver B."/>
            <person name="Markow T.A."/>
            <person name="Kaufman T.C."/>
            <person name="Kellis M."/>
            <person name="Gelbart W."/>
            <person name="Iyer V.N."/>
            <person name="Pollard D.A."/>
            <person name="Sackton T.B."/>
            <person name="Larracuente A.M."/>
            <person name="Singh N.D."/>
            <person name="Abad J.P."/>
            <person name="Abt D.N."/>
            <person name="Adryan B."/>
            <person name="Aguade M."/>
            <person name="Akashi H."/>
            <person name="Anderson W.W."/>
            <person name="Aquadro C.F."/>
            <person name="Ardell D.H."/>
            <person name="Arguello R."/>
            <person name="Artieri C.G."/>
            <person name="Barbash D.A."/>
            <person name="Barker D."/>
            <person name="Barsanti P."/>
            <person name="Batterham P."/>
            <person name="Batzoglou S."/>
            <person name="Begun D."/>
            <person name="Bhutkar A."/>
            <person name="Blanco E."/>
            <person name="Bosak S.A."/>
            <person name="Bradley R.K."/>
            <person name="Brand A.D."/>
            <person name="Brent M.R."/>
            <person name="Brooks A.N."/>
            <person name="Brown R.H."/>
            <person name="Butlin R.K."/>
            <person name="Caggese C."/>
            <person name="Calvi B.R."/>
            <person name="Bernardo de Carvalho A."/>
            <person name="Caspi A."/>
            <person name="Castrezana S."/>
            <person name="Celniker S.E."/>
            <person name="Chang J.L."/>
            <person name="Chapple C."/>
            <person name="Chatterji S."/>
            <person name="Chinwalla A."/>
            <person name="Civetta A."/>
            <person name="Clifton S.W."/>
            <person name="Comeron J.M."/>
            <person name="Costello J.C."/>
            <person name="Coyne J.A."/>
            <person name="Daub J."/>
            <person name="David R.G."/>
            <person name="Delcher A.L."/>
            <person name="Delehaunty K."/>
            <person name="Do C.B."/>
            <person name="Ebling H."/>
            <person name="Edwards K."/>
            <person name="Eickbush T."/>
            <person name="Evans J.D."/>
            <person name="Filipski A."/>
            <person name="Findeiss S."/>
            <person name="Freyhult E."/>
            <person name="Fulton L."/>
            <person name="Fulton R."/>
            <person name="Garcia A.C."/>
            <person name="Gardiner A."/>
            <person name="Garfield D.A."/>
            <person name="Garvin B.E."/>
            <person name="Gibson G."/>
            <person name="Gilbert D."/>
            <person name="Gnerre S."/>
            <person name="Godfrey J."/>
            <person name="Good R."/>
            <person name="Gotea V."/>
            <person name="Gravely B."/>
            <person name="Greenberg A.J."/>
            <person name="Griffiths-Jones S."/>
            <person name="Gross S."/>
            <person name="Guigo R."/>
            <person name="Gustafson E.A."/>
            <person name="Haerty W."/>
            <person name="Hahn M.W."/>
            <person name="Halligan D.L."/>
            <person name="Halpern A.L."/>
            <person name="Halter G.M."/>
            <person name="Han M.V."/>
            <person name="Heger A."/>
            <person name="Hillier L."/>
            <person name="Hinrichs A.S."/>
            <person name="Holmes I."/>
            <person name="Hoskins R.A."/>
            <person name="Hubisz M.J."/>
            <person name="Hultmark D."/>
            <person name="Huntley M.A."/>
            <person name="Jaffe D.B."/>
            <person name="Jagadeeshan S."/>
            <person name="Jeck W.R."/>
            <person name="Johnson J."/>
            <person name="Jones C.D."/>
            <person name="Jordan W.C."/>
            <person name="Karpen G.H."/>
            <person name="Kataoka E."/>
            <person name="Keightley P.D."/>
            <person name="Kheradpour P."/>
            <person name="Kirkness E.F."/>
            <person name="Koerich L.B."/>
            <person name="Kristiansen K."/>
            <person name="Kudrna D."/>
            <person name="Kulathinal R.J."/>
            <person name="Kumar S."/>
            <person name="Kwok R."/>
            <person name="Lander E."/>
            <person name="Langley C.H."/>
            <person name="Lapoint R."/>
            <person name="Lazzaro B.P."/>
            <person name="Lee S.J."/>
            <person name="Levesque L."/>
            <person name="Li R."/>
            <person name="Lin C.F."/>
            <person name="Lin M.F."/>
            <person name="Lindblad-Toh K."/>
            <person name="Llopart A."/>
            <person name="Long M."/>
            <person name="Low L."/>
            <person name="Lozovsky E."/>
            <person name="Lu J."/>
            <person name="Luo M."/>
            <person name="Machado C.A."/>
            <person name="Makalowski W."/>
            <person name="Marzo M."/>
            <person name="Matsuda M."/>
            <person name="Matzkin L."/>
            <person name="McAllister B."/>
            <person name="McBride C.S."/>
            <person name="McKernan B."/>
            <person name="McKernan K."/>
            <person name="Mendez-Lago M."/>
            <person name="Minx P."/>
            <person name="Mollenhauer M.U."/>
            <person name="Montooth K."/>
            <person name="Mount S.M."/>
            <person name="Mu X."/>
            <person name="Myers E."/>
            <person name="Negre B."/>
            <person name="Newfeld S."/>
            <person name="Nielsen R."/>
            <person name="Noor M.A."/>
            <person name="O'Grady P."/>
            <person name="Pachter L."/>
            <person name="Papaceit M."/>
            <person name="Parisi M.J."/>
            <person name="Parisi M."/>
            <person name="Parts L."/>
            <person name="Pedersen J.S."/>
            <person name="Pesole G."/>
            <person name="Phillippy A.M."/>
            <person name="Ponting C.P."/>
            <person name="Pop M."/>
            <person name="Porcelli D."/>
            <person name="Powell J.R."/>
            <person name="Prohaska S."/>
            <person name="Pruitt K."/>
            <person name="Puig M."/>
            <person name="Quesneville H."/>
            <person name="Ram K.R."/>
            <person name="Rand D."/>
            <person name="Rasmussen M.D."/>
            <person name="Reed L.K."/>
            <person name="Reenan R."/>
            <person name="Reily A."/>
            <person name="Remington K.A."/>
            <person name="Rieger T.T."/>
            <person name="Ritchie M.G."/>
            <person name="Robin C."/>
            <person name="Rogers Y.H."/>
            <person name="Rohde C."/>
            <person name="Rozas J."/>
            <person name="Rubenfield M.J."/>
            <person name="Ruiz A."/>
            <person name="Russo S."/>
            <person name="Salzberg S.L."/>
            <person name="Sanchez-Gracia A."/>
            <person name="Saranga D.J."/>
            <person name="Sato H."/>
            <person name="Schaeffer S.W."/>
            <person name="Schatz M.C."/>
            <person name="Schlenke T."/>
            <person name="Schwartz R."/>
            <person name="Segarra C."/>
            <person name="Singh R.S."/>
            <person name="Sirot L."/>
            <person name="Sirota M."/>
            <person name="Sisneros N.B."/>
            <person name="Smith C.D."/>
            <person name="Smith T.F."/>
            <person name="Spieth J."/>
            <person name="Stage D.E."/>
            <person name="Stark A."/>
            <person name="Stephan W."/>
            <person name="Strausberg R.L."/>
            <person name="Strempel S."/>
            <person name="Sturgill D."/>
            <person name="Sutton G."/>
            <person name="Sutton G.G."/>
            <person name="Tao W."/>
            <person name="Teichmann S."/>
            <person name="Tobari Y.N."/>
            <person name="Tomimura Y."/>
            <person name="Tsolas J.M."/>
            <person name="Valente V.L."/>
            <person name="Venter E."/>
            <person name="Venter J.C."/>
            <person name="Vicario S."/>
            <person name="Vieira F.G."/>
            <person name="Vilella A.J."/>
            <person name="Villasante A."/>
            <person name="Walenz B."/>
            <person name="Wang J."/>
            <person name="Wasserman M."/>
            <person name="Watts T."/>
            <person name="Wilson D."/>
            <person name="Wilson R.K."/>
            <person name="Wing R.A."/>
            <person name="Wolfner M.F."/>
            <person name="Wong A."/>
            <person name="Wong G.K."/>
            <person name="Wu C.I."/>
            <person name="Wu G."/>
            <person name="Yamamoto D."/>
            <person name="Yang H.P."/>
            <person name="Yang S.P."/>
            <person name="Yorke J.A."/>
            <person name="Yoshida K."/>
            <person name="Zdobnov E."/>
            <person name="Zhang P."/>
            <person name="Zhang Y."/>
            <person name="Zimin A.V."/>
            <person name="Baldwin J."/>
            <person name="Abdouelleil A."/>
            <person name="Abdulkadir J."/>
            <person name="Abebe A."/>
            <person name="Abera B."/>
            <person name="Abreu J."/>
            <person name="Acer S.C."/>
            <person name="Aftuck L."/>
            <person name="Alexander A."/>
            <person name="An P."/>
            <person name="Anderson E."/>
            <person name="Anderson S."/>
            <person name="Arachi H."/>
            <person name="Azer M."/>
            <person name="Bachantsang P."/>
            <person name="Barry A."/>
            <person name="Bayul T."/>
            <person name="Berlin A."/>
            <person name="Bessette D."/>
            <person name="Bloom T."/>
            <person name="Blye J."/>
            <person name="Boguslavskiy L."/>
            <person name="Bonnet C."/>
            <person name="Boukhgalter B."/>
            <person name="Bourzgui I."/>
            <person name="Brown A."/>
            <person name="Cahill P."/>
            <person name="Channer S."/>
            <person name="Cheshatsang Y."/>
            <person name="Chuda L."/>
            <person name="Citroen M."/>
            <person name="Collymore A."/>
            <person name="Cooke P."/>
            <person name="Costello M."/>
            <person name="D'Aco K."/>
            <person name="Daza R."/>
            <person name="De Haan G."/>
            <person name="DeGray S."/>
            <person name="DeMaso C."/>
            <person name="Dhargay N."/>
            <person name="Dooley K."/>
            <person name="Dooley E."/>
            <person name="Doricent M."/>
            <person name="Dorje P."/>
            <person name="Dorjee K."/>
            <person name="Dupes A."/>
            <person name="Elong R."/>
            <person name="Falk J."/>
            <person name="Farina A."/>
            <person name="Faro S."/>
            <person name="Ferguson D."/>
            <person name="Fisher S."/>
            <person name="Foley C.D."/>
            <person name="Franke A."/>
            <person name="Friedrich D."/>
            <person name="Gadbois L."/>
            <person name="Gearin G."/>
            <person name="Gearin C.R."/>
            <person name="Giannoukos G."/>
            <person name="Goode T."/>
            <person name="Graham J."/>
            <person name="Grandbois E."/>
            <person name="Grewal S."/>
            <person name="Gyaltsen K."/>
            <person name="Hafez N."/>
            <person name="Hagos B."/>
            <person name="Hall J."/>
            <person name="Henson C."/>
            <person name="Hollinger A."/>
            <person name="Honan T."/>
            <person name="Huard M.D."/>
            <person name="Hughes L."/>
            <person name="Hurhula B."/>
            <person name="Husby M.E."/>
            <person name="Kamat A."/>
            <person name="Kanga B."/>
            <person name="Kashin S."/>
            <person name="Khazanovich D."/>
            <person name="Kisner P."/>
            <person name="Lance K."/>
            <person name="Lara M."/>
            <person name="Lee W."/>
            <person name="Lennon N."/>
            <person name="Letendre F."/>
            <person name="LeVine R."/>
            <person name="Lipovsky A."/>
            <person name="Liu X."/>
            <person name="Liu J."/>
            <person name="Liu S."/>
            <person name="Lokyitsang T."/>
            <person name="Lokyitsang Y."/>
            <person name="Lubonja R."/>
            <person name="Lui A."/>
            <person name="MacDonald P."/>
            <person name="Magnisalis V."/>
            <person name="Maru K."/>
            <person name="Matthews C."/>
            <person name="McCusker W."/>
            <person name="McDonough S."/>
            <person name="Mehta T."/>
            <person name="Meldrim J."/>
            <person name="Meneus L."/>
            <person name="Mihai O."/>
            <person name="Mihalev A."/>
            <person name="Mihova T."/>
            <person name="Mittelman R."/>
            <person name="Mlenga V."/>
            <person name="Montmayeur A."/>
            <person name="Mulrain L."/>
            <person name="Navidi A."/>
            <person name="Naylor J."/>
            <person name="Negash T."/>
            <person name="Nguyen T."/>
            <person name="Nguyen N."/>
            <person name="Nicol R."/>
            <person name="Norbu C."/>
            <person name="Norbu N."/>
            <person name="Novod N."/>
            <person name="O'Neill B."/>
            <person name="Osman S."/>
            <person name="Markiewicz E."/>
            <person name="Oyono O.L."/>
            <person name="Patti C."/>
            <person name="Phunkhang P."/>
            <person name="Pierre F."/>
            <person name="Priest M."/>
            <person name="Raghuraman S."/>
            <person name="Rege F."/>
            <person name="Reyes R."/>
            <person name="Rise C."/>
            <person name="Rogov P."/>
            <person name="Ross K."/>
            <person name="Ryan E."/>
            <person name="Settipalli S."/>
            <person name="Shea T."/>
            <person name="Sherpa N."/>
            <person name="Shi L."/>
            <person name="Shih D."/>
            <person name="Sparrow T."/>
            <person name="Spaulding J."/>
            <person name="Stalker J."/>
            <person name="Stange-Thomann N."/>
            <person name="Stavropoulos S."/>
            <person name="Stone C."/>
            <person name="Strader C."/>
            <person name="Tesfaye S."/>
            <person name="Thomson T."/>
            <person name="Thoulutsang Y."/>
            <person name="Thoulutsang D."/>
            <person name="Topham K."/>
            <person name="Topping I."/>
            <person name="Tsamla T."/>
            <person name="Vassiliev H."/>
            <person name="Vo A."/>
            <person name="Wangchuk T."/>
            <person name="Wangdi T."/>
            <person name="Weiand M."/>
            <person name="Wilkinson J."/>
            <person name="Wilson A."/>
            <person name="Yadav S."/>
            <person name="Young G."/>
            <person name="Yu Q."/>
            <person name="Zembek L."/>
            <person name="Zhong D."/>
            <person name="Zimmer A."/>
            <person name="Zwirko Z."/>
            <person name="Jaffe D.B."/>
            <person name="Alvarez P."/>
            <person name="Brockman W."/>
            <person name="Butler J."/>
            <person name="Chin C."/>
            <person name="Gnerre S."/>
            <person name="Grabherr M."/>
            <person name="Kleber M."/>
            <person name="Mauceli E."/>
            <person name="MacCallum I."/>
        </authorList>
    </citation>
    <scope>NUCLEOTIDE SEQUENCE [LARGE SCALE GENOMIC DNA]</scope>
    <source>
        <strain evidence="4">Tai18E2 / Tucson 14021-0261.01</strain>
    </source>
</reference>
<protein>
    <recommendedName>
        <fullName evidence="2">DUF4729 domain-containing protein</fullName>
    </recommendedName>
</protein>
<dbReference type="Proteomes" id="UP000002282">
    <property type="component" value="Chromosome X"/>
</dbReference>
<evidence type="ECO:0000313" key="4">
    <source>
        <dbReference type="Proteomes" id="UP000002282"/>
    </source>
</evidence>
<feature type="compositionally biased region" description="Polar residues" evidence="1">
    <location>
        <begin position="280"/>
        <end position="303"/>
    </location>
</feature>
<dbReference type="OrthoDB" id="7736976at2759"/>
<sequence>MGKKFCYSEKKTLAHIEKKQNRQGCRDSQFVKVQDGEKEEDDGGEAMAPRSSARTPQKLGVLKNLANGYLKLVNEIEGNLCLPAPPLLEAKPERELGGAIAGNSQTEEEISKSSEDTTHSGIGFVDLYRRSLHFECLGIPLTSLELFSMECQKNEELEGRIMGQYQAGAEGLHSLKALDERLTKETEWVPKQNLSNRAACHPYECRNTLKKTSDSILFPGKSTKLQPMLNMLTKTELDEETKAVDDEQHGNQFSTIELYHHSSKFQSRSLRKSTNKKTARSSPGSHFKSDLSSVRSTEKTAVQNPVDEVPSKGSVQLPKQSYKWGKLPATSSSKVLGAKKKSSSPENRQVHNCSETIKKRWHNDFRDLGEPKSRSTKVKGSSSRWLPCRPEGISNRCRRLHAGSELKAATPLAVESHIYESDSKVFGGAHASSPAESSSMKVCDKCSSLEELMKRNPKKKKKKSISPIVESDFETMEPLRSNDTFTEAWKKSNMNRCQHQQDQRIGGFYSRAEKLKFQPIDRLDVGCAGLPLFRNSDESLERTQFFVTEFDKLSRAERMQNIEFRMGQLRWLQATSDQQYRQHFRKQRIDFKRVLPNSAQFACPLGHDECPAVMNATLLAHVVSRHLDEPGKELRVVFNGEKVLMVFTPMAFQLGKTECMAVLSYGGIRNKPCTLPAVRFMPTRNSCLPEAYAHLDVHLPLLVMISRNRLSSVEGRKERFDGLKDEDTLALWMVTRDLPCPIHVMMTVINRRLDITRSSIMKVRGLQKSHDPLDFMLTSKNYMRLTDHDLRVLTNDHTEPIYMEIVVKEYNGIYPRHFPGHFHGTH</sequence>
<feature type="compositionally biased region" description="Polar residues" evidence="1">
    <location>
        <begin position="344"/>
        <end position="355"/>
    </location>
</feature>
<accession>B4PYK7</accession>
<dbReference type="Pfam" id="PF15866">
    <property type="entry name" value="DUF4729"/>
    <property type="match status" value="1"/>
</dbReference>
<dbReference type="EMBL" id="CM000162">
    <property type="protein sequence ID" value="EDX03048.2"/>
    <property type="molecule type" value="Genomic_DNA"/>
</dbReference>
<feature type="region of interest" description="Disordered" evidence="1">
    <location>
        <begin position="264"/>
        <end position="314"/>
    </location>
</feature>
<feature type="region of interest" description="Disordered" evidence="1">
    <location>
        <begin position="18"/>
        <end position="55"/>
    </location>
</feature>
<dbReference type="InterPro" id="IPR031732">
    <property type="entry name" value="DUF4729"/>
</dbReference>
<organism evidence="3 4">
    <name type="scientific">Drosophila yakuba</name>
    <name type="common">Fruit fly</name>
    <dbReference type="NCBI Taxonomy" id="7245"/>
    <lineage>
        <taxon>Eukaryota</taxon>
        <taxon>Metazoa</taxon>
        <taxon>Ecdysozoa</taxon>
        <taxon>Arthropoda</taxon>
        <taxon>Hexapoda</taxon>
        <taxon>Insecta</taxon>
        <taxon>Pterygota</taxon>
        <taxon>Neoptera</taxon>
        <taxon>Endopterygota</taxon>
        <taxon>Diptera</taxon>
        <taxon>Brachycera</taxon>
        <taxon>Muscomorpha</taxon>
        <taxon>Ephydroidea</taxon>
        <taxon>Drosophilidae</taxon>
        <taxon>Drosophila</taxon>
        <taxon>Sophophora</taxon>
    </lineage>
</organism>
<evidence type="ECO:0000256" key="1">
    <source>
        <dbReference type="SAM" id="MobiDB-lite"/>
    </source>
</evidence>
<reference evidence="3 4" key="2">
    <citation type="journal article" date="2007" name="PLoS Biol.">
        <title>Principles of genome evolution in the Drosophila melanogaster species group.</title>
        <authorList>
            <person name="Ranz J.M."/>
            <person name="Maurin D."/>
            <person name="Chan Y.S."/>
            <person name="von Grotthuss M."/>
            <person name="Hillier L.W."/>
            <person name="Roote J."/>
            <person name="Ashburner M."/>
            <person name="Bergman C.M."/>
        </authorList>
    </citation>
    <scope>NUCLEOTIDE SEQUENCE [LARGE SCALE GENOMIC DNA]</scope>
    <source>
        <strain evidence="4">Tai18E2 / Tucson 14021-0261.01</strain>
    </source>
</reference>
<dbReference type="KEGG" id="dya:Dyak_GE15327"/>
<keyword evidence="4" id="KW-1185">Reference proteome</keyword>
<feature type="region of interest" description="Disordered" evidence="1">
    <location>
        <begin position="333"/>
        <end position="358"/>
    </location>
</feature>
<dbReference type="eggNOG" id="ENOG502T90W">
    <property type="taxonomic scope" value="Eukaryota"/>
</dbReference>
<dbReference type="HOGENOM" id="CLU_581761_0_0_1"/>
<proteinExistence type="predicted"/>